<dbReference type="EMBL" id="BDQC01000108">
    <property type="protein sequence ID" value="GBH22492.1"/>
    <property type="molecule type" value="Genomic_RNA"/>
</dbReference>
<accession>A0A2V0RL94</accession>
<protein>
    <submittedName>
        <fullName evidence="2">Uncharacterized protein</fullName>
    </submittedName>
</protein>
<dbReference type="AlphaFoldDB" id="A0A2V0RL94"/>
<name>A0A2V0RL94_9ZZZZ</name>
<organism evidence="2">
    <name type="scientific">viral metagenome</name>
    <dbReference type="NCBI Taxonomy" id="1070528"/>
    <lineage>
        <taxon>unclassified sequences</taxon>
        <taxon>metagenomes</taxon>
        <taxon>organismal metagenomes</taxon>
    </lineage>
</organism>
<proteinExistence type="predicted"/>
<comment type="caution">
    <text evidence="2">The sequence shown here is derived from an EMBL/GenBank/DDBJ whole genome shotgun (WGS) entry which is preliminary data.</text>
</comment>
<sequence>MGRNLVKRTISDGATSTRPRDKPAVISTKGGTPLPKPRLQTYVVYDEPKAAVDDMPTPYVEPHTAVRKPVISRTLDDISDFNQKAGEGVKTGLGEISDGFDKFANLFRASSEARKSHMEPAHDAVLRFLALTKFENERKRIRALPDITIVEIDRYFTVLFDPGSGITYVEWRPTEDIKNISSNFKNVGREWSEDFLAAFGMNIPAWTKRVKYIKDKYGMESEKVRHYGYSRGGGLATHMGGTGYGTGYFSSYLPDKRSKSKFSGDPLHDYLINPLSYSLMFRNILKGR</sequence>
<evidence type="ECO:0000313" key="2">
    <source>
        <dbReference type="EMBL" id="GBH22492.1"/>
    </source>
</evidence>
<feature type="region of interest" description="Disordered" evidence="1">
    <location>
        <begin position="1"/>
        <end position="34"/>
    </location>
</feature>
<evidence type="ECO:0000256" key="1">
    <source>
        <dbReference type="SAM" id="MobiDB-lite"/>
    </source>
</evidence>
<reference evidence="2" key="1">
    <citation type="submission" date="2017-04" db="EMBL/GenBank/DDBJ databases">
        <title>Unveiling RNA virosphere associated with marine microorganisms.</title>
        <authorList>
            <person name="Urayama S."/>
            <person name="Takaki Y."/>
            <person name="Nishi S."/>
            <person name="Yoshida Y."/>
            <person name="Deguchi S."/>
            <person name="Takai K."/>
            <person name="Nunoura T."/>
        </authorList>
    </citation>
    <scope>NUCLEOTIDE SEQUENCE</scope>
</reference>